<protein>
    <recommendedName>
        <fullName evidence="4">EamA domain-containing protein</fullName>
    </recommendedName>
</protein>
<accession>A0ABX3T028</accession>
<keyword evidence="3" id="KW-1185">Reference proteome</keyword>
<evidence type="ECO:0000313" key="2">
    <source>
        <dbReference type="EMBL" id="ORA85398.1"/>
    </source>
</evidence>
<feature type="transmembrane region" description="Helical" evidence="1">
    <location>
        <begin position="6"/>
        <end position="26"/>
    </location>
</feature>
<proteinExistence type="predicted"/>
<evidence type="ECO:0000313" key="3">
    <source>
        <dbReference type="Proteomes" id="UP000243140"/>
    </source>
</evidence>
<gene>
    <name evidence="2" type="ORF">BST29_00560</name>
</gene>
<keyword evidence="1" id="KW-0812">Transmembrane</keyword>
<feature type="transmembrane region" description="Helical" evidence="1">
    <location>
        <begin position="133"/>
        <end position="154"/>
    </location>
</feature>
<name>A0ABX3T028_MYCMA</name>
<reference evidence="2 3" key="1">
    <citation type="submission" date="2017-02" db="EMBL/GenBank/DDBJ databases">
        <title>The new phylogeny of genus Mycobacterium.</title>
        <authorList>
            <person name="Tortoli E."/>
            <person name="Trovato A."/>
            <person name="Cirillo D.M."/>
        </authorList>
    </citation>
    <scope>NUCLEOTIDE SEQUENCE [LARGE SCALE GENOMIC DNA]</scope>
    <source>
        <strain evidence="2 3">IP1130001</strain>
    </source>
</reference>
<dbReference type="RefSeq" id="WP_071512763.1">
    <property type="nucleotide sequence ID" value="NZ_CP060015.1"/>
</dbReference>
<dbReference type="Proteomes" id="UP000243140">
    <property type="component" value="Unassembled WGS sequence"/>
</dbReference>
<dbReference type="EMBL" id="MVHV01000001">
    <property type="protein sequence ID" value="ORA85398.1"/>
    <property type="molecule type" value="Genomic_DNA"/>
</dbReference>
<feature type="transmembrane region" description="Helical" evidence="1">
    <location>
        <begin position="46"/>
        <end position="67"/>
    </location>
</feature>
<sequence>MPDPLLLATHITIAIALTITVGVQSAELARIRADSATEPVMRTLRAALWSTPILALLTFITGIALIADGSRRGPWVGAGVLSTLVIGIASVWLRLRLRRADSGRVGILGAVQWGVPTMTLAAAFLMADRPQNVMLAFGTILAAVAVTVLAYWTASRSATA</sequence>
<feature type="transmembrane region" description="Helical" evidence="1">
    <location>
        <begin position="73"/>
        <end position="93"/>
    </location>
</feature>
<evidence type="ECO:0008006" key="4">
    <source>
        <dbReference type="Google" id="ProtNLM"/>
    </source>
</evidence>
<organism evidence="2 3">
    <name type="scientific">Mycobacterium malmoense</name>
    <dbReference type="NCBI Taxonomy" id="1780"/>
    <lineage>
        <taxon>Bacteria</taxon>
        <taxon>Bacillati</taxon>
        <taxon>Actinomycetota</taxon>
        <taxon>Actinomycetes</taxon>
        <taxon>Mycobacteriales</taxon>
        <taxon>Mycobacteriaceae</taxon>
        <taxon>Mycobacterium</taxon>
    </lineage>
</organism>
<comment type="caution">
    <text evidence="2">The sequence shown here is derived from an EMBL/GenBank/DDBJ whole genome shotgun (WGS) entry which is preliminary data.</text>
</comment>
<evidence type="ECO:0000256" key="1">
    <source>
        <dbReference type="SAM" id="Phobius"/>
    </source>
</evidence>
<keyword evidence="1" id="KW-1133">Transmembrane helix</keyword>
<feature type="transmembrane region" description="Helical" evidence="1">
    <location>
        <begin position="105"/>
        <end position="127"/>
    </location>
</feature>
<keyword evidence="1" id="KW-0472">Membrane</keyword>